<organism evidence="5 6">
    <name type="scientific">Symbiodinium natans</name>
    <dbReference type="NCBI Taxonomy" id="878477"/>
    <lineage>
        <taxon>Eukaryota</taxon>
        <taxon>Sar</taxon>
        <taxon>Alveolata</taxon>
        <taxon>Dinophyceae</taxon>
        <taxon>Suessiales</taxon>
        <taxon>Symbiodiniaceae</taxon>
        <taxon>Symbiodinium</taxon>
    </lineage>
</organism>
<sequence>MRKDQVLTVRKLGRSGSRKAATLILCGLLLGIIWVTAAPFVHPTGSRRQELPRTRSAAATGRAPSLGADELGIDEQSRDEAFMEHLRGLAREDEWYECVDQVSRFLSTGPVLQALAWPFLADQQRLVWAAVLEFDAVPTQELPPWFFQRRNITRRQLGVDLFSLDGRRAILCRAGNASHSDVKRFLRTAPCVCKDAQCTLWILRGCKISTGSEKWLRQYGGHRKILTKTCLSQACREAASALACKAHGGPSSDPPLRPCQAACLEACAKGARVIEMACGTGKTRVIRELTEKQSGKVLVTVPSRVLLEQLADELTGFCKVGTGYNDQIDMEARGFLAVTDSVQLLKNLKFEAAFIDEAHHPMPKGMPSCKGLFKFSATHKEEIDFRYSLGEAIEQGVLCDYDLTVPVTTAGHPYICLANLLLTQAGRFRRVLAYCNSIAEAKRFQRVLKIVGLAAWHINGGTNRRERGRVMRQFSGELTRPVHVLVTVQVLGEGVNIPNADTCMFVEPRSSYVSIIQAIGRVLRLHLSKPLAHVVLPALAVPRKAGALLALANSDGSQHSSDAPARANAEVAKVSTSSSMLESVKLESSETDVGAEVPLQLDLEPHMTEVSAMQLRRNSPRAFPGSKAVDGQAGASKDVGQWSIATGGQSERQQTEQHQPARLAGSRADQAGQLLVPAAQLRAEIDSHEWAAGKPNEAELSRSGARLGGDPGLHTPFVSAQAAAVYSSEERPSASLAVLKSGPDGSNLRAETAGTLQKLSLRDAGLPIKDVSQSRESQMIPWSDTRNHRIGSNIGTPKPPPKSRFRDSVSGDAKFFGSRYAQQLGRFLGVIARTDSRYAQMDAVYLQSRLWVTDCSLNKNLSLHPLVCSAQNQLALILQNRDPWDSHLQAVEQFAQQHNRLPSQRCSMPQERFLGRWLGNQGYLLRRERLSATRVQKLVSSPCSIMRARALQWLDPSTARASFEKRLEELERFVQAHGRLPQYRGPVLGESGLGIWLQSICHMQKRHRLSAARMQKLLNSSQSFIRARAKRWLDPSTIFSLRVEELQRFVREHDRMPQCVATSPVGESKLAKSLADLVRPGLKTSTRTRRLQFLEKLDPIVAKWVRSRQARASSTKKRPWKRYVLRLLDFVKTNHRLPCQQQGERDLFLWLCKQRRQLDVLPAELQETLCNSHPIIASFLQLGKSGSQR</sequence>
<dbReference type="InterPro" id="IPR050742">
    <property type="entry name" value="Helicase_Restrict-Modif_Enz"/>
</dbReference>
<dbReference type="SUPFAM" id="SSF52540">
    <property type="entry name" value="P-loop containing nucleoside triphosphate hydrolases"/>
    <property type="match status" value="1"/>
</dbReference>
<dbReference type="PANTHER" id="PTHR47396">
    <property type="entry name" value="TYPE I RESTRICTION ENZYME ECOKI R PROTEIN"/>
    <property type="match status" value="1"/>
</dbReference>
<dbReference type="Proteomes" id="UP000604046">
    <property type="component" value="Unassembled WGS sequence"/>
</dbReference>
<feature type="transmembrane region" description="Helical" evidence="2">
    <location>
        <begin position="20"/>
        <end position="41"/>
    </location>
</feature>
<evidence type="ECO:0000313" key="6">
    <source>
        <dbReference type="Proteomes" id="UP000604046"/>
    </source>
</evidence>
<dbReference type="SMART" id="SM00487">
    <property type="entry name" value="DEXDc"/>
    <property type="match status" value="1"/>
</dbReference>
<dbReference type="GO" id="GO:0003677">
    <property type="term" value="F:DNA binding"/>
    <property type="evidence" value="ECO:0007669"/>
    <property type="project" value="InterPro"/>
</dbReference>
<dbReference type="Gene3D" id="6.10.140.530">
    <property type="match status" value="2"/>
</dbReference>
<dbReference type="Pfam" id="PF00271">
    <property type="entry name" value="Helicase_C"/>
    <property type="match status" value="1"/>
</dbReference>
<proteinExistence type="predicted"/>
<dbReference type="InterPro" id="IPR014001">
    <property type="entry name" value="Helicase_ATP-bd"/>
</dbReference>
<keyword evidence="2" id="KW-1133">Transmembrane helix</keyword>
<dbReference type="PANTHER" id="PTHR47396:SF1">
    <property type="entry name" value="ATP-DEPENDENT HELICASE IRC3-RELATED"/>
    <property type="match status" value="1"/>
</dbReference>
<dbReference type="InterPro" id="IPR001650">
    <property type="entry name" value="Helicase_C-like"/>
</dbReference>
<dbReference type="OrthoDB" id="3270319at2759"/>
<evidence type="ECO:0000259" key="4">
    <source>
        <dbReference type="PROSITE" id="PS51194"/>
    </source>
</evidence>
<feature type="region of interest" description="Disordered" evidence="1">
    <location>
        <begin position="785"/>
        <end position="804"/>
    </location>
</feature>
<reference evidence="5" key="1">
    <citation type="submission" date="2021-02" db="EMBL/GenBank/DDBJ databases">
        <authorList>
            <person name="Dougan E. K."/>
            <person name="Rhodes N."/>
            <person name="Thang M."/>
            <person name="Chan C."/>
        </authorList>
    </citation>
    <scope>NUCLEOTIDE SEQUENCE</scope>
</reference>
<dbReference type="GO" id="GO:0005524">
    <property type="term" value="F:ATP binding"/>
    <property type="evidence" value="ECO:0007669"/>
    <property type="project" value="InterPro"/>
</dbReference>
<comment type="caution">
    <text evidence="5">The sequence shown here is derived from an EMBL/GenBank/DDBJ whole genome shotgun (WGS) entry which is preliminary data.</text>
</comment>
<dbReference type="EMBL" id="CAJNDS010002125">
    <property type="protein sequence ID" value="CAE7340663.1"/>
    <property type="molecule type" value="Genomic_DNA"/>
</dbReference>
<feature type="compositionally biased region" description="Polar residues" evidence="1">
    <location>
        <begin position="646"/>
        <end position="658"/>
    </location>
</feature>
<dbReference type="SMART" id="SM00490">
    <property type="entry name" value="HELICc"/>
    <property type="match status" value="1"/>
</dbReference>
<dbReference type="GO" id="GO:0005829">
    <property type="term" value="C:cytosol"/>
    <property type="evidence" value="ECO:0007669"/>
    <property type="project" value="TreeGrafter"/>
</dbReference>
<dbReference type="PROSITE" id="PS51194">
    <property type="entry name" value="HELICASE_CTER"/>
    <property type="match status" value="1"/>
</dbReference>
<feature type="domain" description="Helicase C-terminal" evidence="4">
    <location>
        <begin position="421"/>
        <end position="605"/>
    </location>
</feature>
<keyword evidence="2" id="KW-0812">Transmembrane</keyword>
<evidence type="ECO:0000313" key="5">
    <source>
        <dbReference type="EMBL" id="CAE7340663.1"/>
    </source>
</evidence>
<accession>A0A812P5B4</accession>
<dbReference type="PROSITE" id="PS51192">
    <property type="entry name" value="HELICASE_ATP_BIND_1"/>
    <property type="match status" value="1"/>
</dbReference>
<dbReference type="GO" id="GO:0016787">
    <property type="term" value="F:hydrolase activity"/>
    <property type="evidence" value="ECO:0007669"/>
    <property type="project" value="InterPro"/>
</dbReference>
<dbReference type="AlphaFoldDB" id="A0A812P5B4"/>
<dbReference type="Pfam" id="PF04851">
    <property type="entry name" value="ResIII"/>
    <property type="match status" value="1"/>
</dbReference>
<name>A0A812P5B4_9DINO</name>
<gene>
    <name evidence="5" type="primary">IRC3</name>
    <name evidence="5" type="ORF">SNAT2548_LOCUS17823</name>
</gene>
<feature type="region of interest" description="Disordered" evidence="1">
    <location>
        <begin position="646"/>
        <end position="665"/>
    </location>
</feature>
<evidence type="ECO:0000256" key="2">
    <source>
        <dbReference type="SAM" id="Phobius"/>
    </source>
</evidence>
<keyword evidence="2" id="KW-0472">Membrane</keyword>
<dbReference type="Gene3D" id="3.40.50.300">
    <property type="entry name" value="P-loop containing nucleotide triphosphate hydrolases"/>
    <property type="match status" value="2"/>
</dbReference>
<evidence type="ECO:0000256" key="1">
    <source>
        <dbReference type="SAM" id="MobiDB-lite"/>
    </source>
</evidence>
<dbReference type="InterPro" id="IPR027417">
    <property type="entry name" value="P-loop_NTPase"/>
</dbReference>
<feature type="domain" description="Helicase ATP-binding" evidence="3">
    <location>
        <begin position="263"/>
        <end position="397"/>
    </location>
</feature>
<protein>
    <submittedName>
        <fullName evidence="5">IRC3 protein</fullName>
    </submittedName>
</protein>
<evidence type="ECO:0000259" key="3">
    <source>
        <dbReference type="PROSITE" id="PS51192"/>
    </source>
</evidence>
<keyword evidence="6" id="KW-1185">Reference proteome</keyword>
<dbReference type="InterPro" id="IPR006935">
    <property type="entry name" value="Helicase/UvrB_N"/>
</dbReference>